<proteinExistence type="inferred from homology"/>
<feature type="transmembrane region" description="Helical" evidence="14">
    <location>
        <begin position="340"/>
        <end position="366"/>
    </location>
</feature>
<keyword evidence="5" id="KW-0630">Potassium</keyword>
<evidence type="ECO:0000313" key="16">
    <source>
        <dbReference type="EMBL" id="KAJ4968343.1"/>
    </source>
</evidence>
<feature type="transmembrane region" description="Helical" evidence="14">
    <location>
        <begin position="627"/>
        <end position="647"/>
    </location>
</feature>
<comment type="similarity">
    <text evidence="13">Belongs to the monovalent cation:proton antiporter 1 (CPA1) transporter (TC 2.A.36) family.</text>
</comment>
<dbReference type="GO" id="GO:0051453">
    <property type="term" value="P:regulation of intracellular pH"/>
    <property type="evidence" value="ECO:0007669"/>
    <property type="project" value="TreeGrafter"/>
</dbReference>
<keyword evidence="8 13" id="KW-0406">Ion transport</keyword>
<feature type="transmembrane region" description="Helical" evidence="14">
    <location>
        <begin position="115"/>
        <end position="139"/>
    </location>
</feature>
<dbReference type="AlphaFoldDB" id="A0A9Q0KD33"/>
<comment type="caution">
    <text evidence="16">The sequence shown here is derived from an EMBL/GenBank/DDBJ whole genome shotgun (WGS) entry which is preliminary data.</text>
</comment>
<keyword evidence="4 13" id="KW-0812">Transmembrane</keyword>
<dbReference type="InterPro" id="IPR018422">
    <property type="entry name" value="Cation/H_exchanger_CPA1"/>
</dbReference>
<feature type="transmembrane region" description="Helical" evidence="14">
    <location>
        <begin position="714"/>
        <end position="731"/>
    </location>
</feature>
<keyword evidence="13" id="KW-0050">Antiport</keyword>
<gene>
    <name evidence="16" type="ORF">NE237_015044</name>
</gene>
<evidence type="ECO:0000256" key="3">
    <source>
        <dbReference type="ARBA" id="ARBA00022538"/>
    </source>
</evidence>
<feature type="transmembrane region" description="Helical" evidence="14">
    <location>
        <begin position="263"/>
        <end position="288"/>
    </location>
</feature>
<dbReference type="Pfam" id="PF01027">
    <property type="entry name" value="Bax1-I"/>
    <property type="match status" value="1"/>
</dbReference>
<protein>
    <recommendedName>
        <fullName evidence="13">Sodium/hydrogen exchanger</fullName>
    </recommendedName>
</protein>
<comment type="subcellular location">
    <subcellularLocation>
        <location evidence="1">Membrane</location>
        <topology evidence="1">Multi-pass membrane protein</topology>
    </subcellularLocation>
</comment>
<dbReference type="EMBL" id="JAMYWD010000006">
    <property type="protein sequence ID" value="KAJ4968343.1"/>
    <property type="molecule type" value="Genomic_DNA"/>
</dbReference>
<dbReference type="PANTHER" id="PTHR10110:SF197">
    <property type="entry name" value="SODIUM_HYDROGEN EXCHANGER"/>
    <property type="match status" value="1"/>
</dbReference>
<evidence type="ECO:0000256" key="2">
    <source>
        <dbReference type="ARBA" id="ARBA00022448"/>
    </source>
</evidence>
<feature type="transmembrane region" description="Helical" evidence="14">
    <location>
        <begin position="25"/>
        <end position="45"/>
    </location>
</feature>
<keyword evidence="10 13" id="KW-0739">Sodium transport</keyword>
<organism evidence="16 17">
    <name type="scientific">Protea cynaroides</name>
    <dbReference type="NCBI Taxonomy" id="273540"/>
    <lineage>
        <taxon>Eukaryota</taxon>
        <taxon>Viridiplantae</taxon>
        <taxon>Streptophyta</taxon>
        <taxon>Embryophyta</taxon>
        <taxon>Tracheophyta</taxon>
        <taxon>Spermatophyta</taxon>
        <taxon>Magnoliopsida</taxon>
        <taxon>Proteales</taxon>
        <taxon>Proteaceae</taxon>
        <taxon>Protea</taxon>
    </lineage>
</organism>
<dbReference type="PRINTS" id="PR01084">
    <property type="entry name" value="NAHEXCHNGR"/>
</dbReference>
<evidence type="ECO:0000259" key="15">
    <source>
        <dbReference type="Pfam" id="PF00999"/>
    </source>
</evidence>
<sequence>MEGSALLSSLIPKLGFSSTLIKETVVPLTLFFFLLCACIVIGHLLEENRWSNESITALFLGLCAGIIVLLVSNGQSSLLLNFSEELFFIYLLPPIIFNAGFQVKKKQFFRNFSTILSFGAIGTLISFCLISLGAFFLLRRIGLASLRPQDYLAVGAILSATDSVCTLQVLNQDEIPLLYSLVFGEGVVNDATSIVLFNAVQTLDMSSISASLALKLFGTFLYLFFTSTALGIAVGLISAYIIKTLYFGRHSTDREVAIMMLMAYLSYMLAELLSLSGILTIFFCGIVMSHYTWHNVTQSSRITTKHAFATMSFIAETFIFLYVGMDALDIDKWKASHTSAGTSIAISLTLIALVLIGRAAFVFSLANIGNYFNKRDEAKITLRQQFIIWWAGLMRGSVTIALSYNQFAKSESTSTTSEDHARMITCTIIVVVFSTMVFGSITKPLIETLLLQNSKPSNVDSSEFQSFDELQISLLENGAPRDEGGHQTLTRSRSLSFLISHPISTVHYFWRKFDDRFMRPLFGGPGIQIQREKMQGFTKVSKGDLEEGTLYPGLSYGENELRWGFIRKVYGILTAQIVLTTIVSSATVLYTPMNELLKESSGLLLFFAFLPLILMWPLYIYHQKHPLNFIFLGLFTASLSITVGVVCANTEGKIVLEALILTSAVVSALTGYTFWASKKGKDFSYLGPILFASLIVLIVTGFIQMFFPLGPTSVAIYGALGAMIFSGYLVYDTDNLIKRFTYDEYIWASAVLYLDILNLFLSILRVLRGMQSEG</sequence>
<evidence type="ECO:0000256" key="5">
    <source>
        <dbReference type="ARBA" id="ARBA00022958"/>
    </source>
</evidence>
<feature type="transmembrane region" description="Helical" evidence="14">
    <location>
        <begin position="746"/>
        <end position="767"/>
    </location>
</feature>
<evidence type="ECO:0000256" key="10">
    <source>
        <dbReference type="ARBA" id="ARBA00023201"/>
    </source>
</evidence>
<dbReference type="Gene3D" id="6.10.140.1330">
    <property type="match status" value="1"/>
</dbReference>
<dbReference type="Pfam" id="PF00999">
    <property type="entry name" value="Na_H_Exchanger"/>
    <property type="match status" value="1"/>
</dbReference>
<dbReference type="OrthoDB" id="196264at2759"/>
<dbReference type="InterPro" id="IPR006153">
    <property type="entry name" value="Cation/H_exchanger_TM"/>
</dbReference>
<evidence type="ECO:0000256" key="11">
    <source>
        <dbReference type="ARBA" id="ARBA00047524"/>
    </source>
</evidence>
<feature type="transmembrane region" description="Helical" evidence="14">
    <location>
        <begin position="220"/>
        <end position="242"/>
    </location>
</feature>
<evidence type="ECO:0000256" key="4">
    <source>
        <dbReference type="ARBA" id="ARBA00022692"/>
    </source>
</evidence>
<keyword evidence="2 13" id="KW-0813">Transport</keyword>
<keyword evidence="17" id="KW-1185">Reference proteome</keyword>
<reference evidence="16" key="1">
    <citation type="journal article" date="2023" name="Plant J.">
        <title>The genome of the king protea, Protea cynaroides.</title>
        <authorList>
            <person name="Chang J."/>
            <person name="Duong T.A."/>
            <person name="Schoeman C."/>
            <person name="Ma X."/>
            <person name="Roodt D."/>
            <person name="Barker N."/>
            <person name="Li Z."/>
            <person name="Van de Peer Y."/>
            <person name="Mizrachi E."/>
        </authorList>
    </citation>
    <scope>NUCLEOTIDE SEQUENCE</scope>
    <source>
        <tissue evidence="16">Young leaves</tissue>
    </source>
</reference>
<feature type="transmembrane region" description="Helical" evidence="14">
    <location>
        <begin position="177"/>
        <end position="200"/>
    </location>
</feature>
<comment type="catalytic activity">
    <reaction evidence="11">
        <text>Na(+)(in) + H(+)(out) = Na(+)(out) + H(+)(in)</text>
        <dbReference type="Rhea" id="RHEA:29419"/>
        <dbReference type="ChEBI" id="CHEBI:15378"/>
        <dbReference type="ChEBI" id="CHEBI:29101"/>
    </reaction>
</comment>
<name>A0A9Q0KD33_9MAGN</name>
<dbReference type="GO" id="GO:0015386">
    <property type="term" value="F:potassium:proton antiporter activity"/>
    <property type="evidence" value="ECO:0007669"/>
    <property type="project" value="TreeGrafter"/>
</dbReference>
<keyword evidence="7" id="KW-0915">Sodium</keyword>
<dbReference type="GO" id="GO:0098719">
    <property type="term" value="P:sodium ion import across plasma membrane"/>
    <property type="evidence" value="ECO:0007669"/>
    <property type="project" value="TreeGrafter"/>
</dbReference>
<feature type="transmembrane region" description="Helical" evidence="14">
    <location>
        <begin position="308"/>
        <end position="328"/>
    </location>
</feature>
<dbReference type="Proteomes" id="UP001141806">
    <property type="component" value="Unassembled WGS sequence"/>
</dbReference>
<dbReference type="InterPro" id="IPR006214">
    <property type="entry name" value="Bax_inhibitor_1-related"/>
</dbReference>
<evidence type="ECO:0000256" key="8">
    <source>
        <dbReference type="ARBA" id="ARBA00023065"/>
    </source>
</evidence>
<evidence type="ECO:0000313" key="17">
    <source>
        <dbReference type="Proteomes" id="UP001141806"/>
    </source>
</evidence>
<dbReference type="GO" id="GO:0015385">
    <property type="term" value="F:sodium:proton antiporter activity"/>
    <property type="evidence" value="ECO:0007669"/>
    <property type="project" value="InterPro"/>
</dbReference>
<comment type="catalytic activity">
    <reaction evidence="12">
        <text>K(+)(in) + H(+)(out) = K(+)(out) + H(+)(in)</text>
        <dbReference type="Rhea" id="RHEA:29467"/>
        <dbReference type="ChEBI" id="CHEBI:15378"/>
        <dbReference type="ChEBI" id="CHEBI:29103"/>
    </reaction>
</comment>
<feature type="transmembrane region" description="Helical" evidence="14">
    <location>
        <begin position="569"/>
        <end position="590"/>
    </location>
</feature>
<dbReference type="InterPro" id="IPR004709">
    <property type="entry name" value="NaH_exchanger"/>
</dbReference>
<feature type="transmembrane region" description="Helical" evidence="14">
    <location>
        <begin position="654"/>
        <end position="675"/>
    </location>
</feature>
<evidence type="ECO:0000256" key="14">
    <source>
        <dbReference type="SAM" id="Phobius"/>
    </source>
</evidence>
<dbReference type="GO" id="GO:0005886">
    <property type="term" value="C:plasma membrane"/>
    <property type="evidence" value="ECO:0007669"/>
    <property type="project" value="TreeGrafter"/>
</dbReference>
<evidence type="ECO:0000256" key="6">
    <source>
        <dbReference type="ARBA" id="ARBA00022989"/>
    </source>
</evidence>
<keyword evidence="3" id="KW-0633">Potassium transport</keyword>
<evidence type="ECO:0000256" key="1">
    <source>
        <dbReference type="ARBA" id="ARBA00004141"/>
    </source>
</evidence>
<evidence type="ECO:0000256" key="12">
    <source>
        <dbReference type="ARBA" id="ARBA00047912"/>
    </source>
</evidence>
<feature type="transmembrane region" description="Helical" evidence="14">
    <location>
        <begin position="86"/>
        <end position="103"/>
    </location>
</feature>
<evidence type="ECO:0000256" key="7">
    <source>
        <dbReference type="ARBA" id="ARBA00023053"/>
    </source>
</evidence>
<accession>A0A9Q0KD33</accession>
<dbReference type="NCBIfam" id="TIGR00840">
    <property type="entry name" value="b_cpa1"/>
    <property type="match status" value="1"/>
</dbReference>
<feature type="transmembrane region" description="Helical" evidence="14">
    <location>
        <begin position="424"/>
        <end position="446"/>
    </location>
</feature>
<feature type="transmembrane region" description="Helical" evidence="14">
    <location>
        <begin position="602"/>
        <end position="621"/>
    </location>
</feature>
<feature type="transmembrane region" description="Helical" evidence="14">
    <location>
        <begin position="386"/>
        <end position="404"/>
    </location>
</feature>
<evidence type="ECO:0000256" key="9">
    <source>
        <dbReference type="ARBA" id="ARBA00023136"/>
    </source>
</evidence>
<evidence type="ECO:0000256" key="13">
    <source>
        <dbReference type="RuleBase" id="RU003722"/>
    </source>
</evidence>
<feature type="domain" description="Cation/H+ exchanger transmembrane" evidence="15">
    <location>
        <begin position="54"/>
        <end position="446"/>
    </location>
</feature>
<keyword evidence="6 14" id="KW-1133">Transmembrane helix</keyword>
<feature type="transmembrane region" description="Helical" evidence="14">
    <location>
        <begin position="57"/>
        <end position="74"/>
    </location>
</feature>
<feature type="transmembrane region" description="Helical" evidence="14">
    <location>
        <begin position="687"/>
        <end position="707"/>
    </location>
</feature>
<keyword evidence="9 14" id="KW-0472">Membrane</keyword>
<dbReference type="PANTHER" id="PTHR10110">
    <property type="entry name" value="SODIUM/HYDROGEN EXCHANGER"/>
    <property type="match status" value="1"/>
</dbReference>